<dbReference type="EMBL" id="CATOUU010000952">
    <property type="protein sequence ID" value="CAI9962411.1"/>
    <property type="molecule type" value="Genomic_DNA"/>
</dbReference>
<accession>A0AA86US12</accession>
<dbReference type="EMBL" id="CAXDID020000007">
    <property type="protein sequence ID" value="CAL5977086.1"/>
    <property type="molecule type" value="Genomic_DNA"/>
</dbReference>
<evidence type="ECO:0000313" key="2">
    <source>
        <dbReference type="EMBL" id="CAL5977086.1"/>
    </source>
</evidence>
<reference evidence="1" key="1">
    <citation type="submission" date="2023-06" db="EMBL/GenBank/DDBJ databases">
        <authorList>
            <person name="Kurt Z."/>
        </authorList>
    </citation>
    <scope>NUCLEOTIDE SEQUENCE</scope>
</reference>
<organism evidence="1">
    <name type="scientific">Hexamita inflata</name>
    <dbReference type="NCBI Taxonomy" id="28002"/>
    <lineage>
        <taxon>Eukaryota</taxon>
        <taxon>Metamonada</taxon>
        <taxon>Diplomonadida</taxon>
        <taxon>Hexamitidae</taxon>
        <taxon>Hexamitinae</taxon>
        <taxon>Hexamita</taxon>
    </lineage>
</organism>
<protein>
    <submittedName>
        <fullName evidence="2">Hypothetical_protein</fullName>
    </submittedName>
</protein>
<dbReference type="AlphaFoldDB" id="A0AA86US12"/>
<gene>
    <name evidence="2" type="ORF">HINF_LOCUS4140</name>
    <name evidence="1" type="ORF">HINF_LOCUS50056</name>
</gene>
<evidence type="ECO:0000313" key="3">
    <source>
        <dbReference type="Proteomes" id="UP001642409"/>
    </source>
</evidence>
<comment type="caution">
    <text evidence="1">The sequence shown here is derived from an EMBL/GenBank/DDBJ whole genome shotgun (WGS) entry which is preliminary data.</text>
</comment>
<keyword evidence="3" id="KW-1185">Reference proteome</keyword>
<name>A0AA86US12_9EUKA</name>
<dbReference type="Proteomes" id="UP001642409">
    <property type="component" value="Unassembled WGS sequence"/>
</dbReference>
<sequence length="113" mass="13373">MKIECVNNLQYIRIRVQVKFICNFFGIAQLDQKSVSKAVHSRQALTTQLSKYIRQISDNASQRSHRVVENTVCYICHLVIIYTVQWSTKLMQIRFRLFKVNQNCMPFRNTLCL</sequence>
<proteinExistence type="predicted"/>
<reference evidence="2 3" key="2">
    <citation type="submission" date="2024-07" db="EMBL/GenBank/DDBJ databases">
        <authorList>
            <person name="Akdeniz Z."/>
        </authorList>
    </citation>
    <scope>NUCLEOTIDE SEQUENCE [LARGE SCALE GENOMIC DNA]</scope>
</reference>
<evidence type="ECO:0000313" key="1">
    <source>
        <dbReference type="EMBL" id="CAI9962411.1"/>
    </source>
</evidence>